<name>B4R6Y2_DROSI</name>
<protein>
    <submittedName>
        <fullName evidence="1">GD17390</fullName>
    </submittedName>
</protein>
<evidence type="ECO:0000313" key="2">
    <source>
        <dbReference type="Proteomes" id="UP000000304"/>
    </source>
</evidence>
<dbReference type="EMBL" id="CM000366">
    <property type="protein sequence ID" value="EDX18278.1"/>
    <property type="molecule type" value="Genomic_DNA"/>
</dbReference>
<dbReference type="HOGENOM" id="CLU_1121114_0_0_1"/>
<sequence length="248" mass="27561">MPGNLLNANALSGPKLKPNYVKAKGRQLTQLRSSVPDGQARRRQNLLAIFSQTPCPTTQTTDRHSHPATEEEVVVVVAVVLVVVLSPGLRIEVAKLWQSINIYLSANLGPTTTWPAERICLCRGMPELATLEKCISCIHWVIDDAAIDAWVYECIGVLDYSAKRPRERDREVGARQMVEQEQEEQEVEGSTKAGLKLFLGTKFKPHTRMPERWMELDAGIPSRSPSPSSTSTAFILCQLNPQCARCLL</sequence>
<gene>
    <name evidence="1" type="primary">Dsim\GD17390</name>
    <name evidence="1" type="ORF">Dsim_GD17390</name>
</gene>
<organism evidence="1 2">
    <name type="scientific">Drosophila simulans</name>
    <name type="common">Fruit fly</name>
    <dbReference type="NCBI Taxonomy" id="7240"/>
    <lineage>
        <taxon>Eukaryota</taxon>
        <taxon>Metazoa</taxon>
        <taxon>Ecdysozoa</taxon>
        <taxon>Arthropoda</taxon>
        <taxon>Hexapoda</taxon>
        <taxon>Insecta</taxon>
        <taxon>Pterygota</taxon>
        <taxon>Neoptera</taxon>
        <taxon>Endopterygota</taxon>
        <taxon>Diptera</taxon>
        <taxon>Brachycera</taxon>
        <taxon>Muscomorpha</taxon>
        <taxon>Ephydroidea</taxon>
        <taxon>Drosophilidae</taxon>
        <taxon>Drosophila</taxon>
        <taxon>Sophophora</taxon>
    </lineage>
</organism>
<dbReference type="AlphaFoldDB" id="B4R6Y2"/>
<keyword evidence="2" id="KW-1185">Reference proteome</keyword>
<accession>B4R6Y2</accession>
<dbReference type="Proteomes" id="UP000000304">
    <property type="component" value="Chromosome X"/>
</dbReference>
<evidence type="ECO:0000313" key="1">
    <source>
        <dbReference type="EMBL" id="EDX18278.1"/>
    </source>
</evidence>
<reference evidence="1 2" key="1">
    <citation type="journal article" date="2007" name="Nature">
        <title>Evolution of genes and genomes on the Drosophila phylogeny.</title>
        <authorList>
            <consortium name="Drosophila 12 Genomes Consortium"/>
            <person name="Clark A.G."/>
            <person name="Eisen M.B."/>
            <person name="Smith D.R."/>
            <person name="Bergman C.M."/>
            <person name="Oliver B."/>
            <person name="Markow T.A."/>
            <person name="Kaufman T.C."/>
            <person name="Kellis M."/>
            <person name="Gelbart W."/>
            <person name="Iyer V.N."/>
            <person name="Pollard D.A."/>
            <person name="Sackton T.B."/>
            <person name="Larracuente A.M."/>
            <person name="Singh N.D."/>
            <person name="Abad J.P."/>
            <person name="Abt D.N."/>
            <person name="Adryan B."/>
            <person name="Aguade M."/>
            <person name="Akashi H."/>
            <person name="Anderson W.W."/>
            <person name="Aquadro C.F."/>
            <person name="Ardell D.H."/>
            <person name="Arguello R."/>
            <person name="Artieri C.G."/>
            <person name="Barbash D.A."/>
            <person name="Barker D."/>
            <person name="Barsanti P."/>
            <person name="Batterham P."/>
            <person name="Batzoglou S."/>
            <person name="Begun D."/>
            <person name="Bhutkar A."/>
            <person name="Blanco E."/>
            <person name="Bosak S.A."/>
            <person name="Bradley R.K."/>
            <person name="Brand A.D."/>
            <person name="Brent M.R."/>
            <person name="Brooks A.N."/>
            <person name="Brown R.H."/>
            <person name="Butlin R.K."/>
            <person name="Caggese C."/>
            <person name="Calvi B.R."/>
            <person name="Bernardo de Carvalho A."/>
            <person name="Caspi A."/>
            <person name="Castrezana S."/>
            <person name="Celniker S.E."/>
            <person name="Chang J.L."/>
            <person name="Chapple C."/>
            <person name="Chatterji S."/>
            <person name="Chinwalla A."/>
            <person name="Civetta A."/>
            <person name="Clifton S.W."/>
            <person name="Comeron J.M."/>
            <person name="Costello J.C."/>
            <person name="Coyne J.A."/>
            <person name="Daub J."/>
            <person name="David R.G."/>
            <person name="Delcher A.L."/>
            <person name="Delehaunty K."/>
            <person name="Do C.B."/>
            <person name="Ebling H."/>
            <person name="Edwards K."/>
            <person name="Eickbush T."/>
            <person name="Evans J.D."/>
            <person name="Filipski A."/>
            <person name="Findeiss S."/>
            <person name="Freyhult E."/>
            <person name="Fulton L."/>
            <person name="Fulton R."/>
            <person name="Garcia A.C."/>
            <person name="Gardiner A."/>
            <person name="Garfield D.A."/>
            <person name="Garvin B.E."/>
            <person name="Gibson G."/>
            <person name="Gilbert D."/>
            <person name="Gnerre S."/>
            <person name="Godfrey J."/>
            <person name="Good R."/>
            <person name="Gotea V."/>
            <person name="Gravely B."/>
            <person name="Greenberg A.J."/>
            <person name="Griffiths-Jones S."/>
            <person name="Gross S."/>
            <person name="Guigo R."/>
            <person name="Gustafson E.A."/>
            <person name="Haerty W."/>
            <person name="Hahn M.W."/>
            <person name="Halligan D.L."/>
            <person name="Halpern A.L."/>
            <person name="Halter G.M."/>
            <person name="Han M.V."/>
            <person name="Heger A."/>
            <person name="Hillier L."/>
            <person name="Hinrichs A.S."/>
            <person name="Holmes I."/>
            <person name="Hoskins R.A."/>
            <person name="Hubisz M.J."/>
            <person name="Hultmark D."/>
            <person name="Huntley M.A."/>
            <person name="Jaffe D.B."/>
            <person name="Jagadeeshan S."/>
            <person name="Jeck W.R."/>
            <person name="Johnson J."/>
            <person name="Jones C.D."/>
            <person name="Jordan W.C."/>
            <person name="Karpen G.H."/>
            <person name="Kataoka E."/>
            <person name="Keightley P.D."/>
            <person name="Kheradpour P."/>
            <person name="Kirkness E.F."/>
            <person name="Koerich L.B."/>
            <person name="Kristiansen K."/>
            <person name="Kudrna D."/>
            <person name="Kulathinal R.J."/>
            <person name="Kumar S."/>
            <person name="Kwok R."/>
            <person name="Lander E."/>
            <person name="Langley C.H."/>
            <person name="Lapoint R."/>
            <person name="Lazzaro B.P."/>
            <person name="Lee S.J."/>
            <person name="Levesque L."/>
            <person name="Li R."/>
            <person name="Lin C.F."/>
            <person name="Lin M.F."/>
            <person name="Lindblad-Toh K."/>
            <person name="Llopart A."/>
            <person name="Long M."/>
            <person name="Low L."/>
            <person name="Lozovsky E."/>
            <person name="Lu J."/>
            <person name="Luo M."/>
            <person name="Machado C.A."/>
            <person name="Makalowski W."/>
            <person name="Marzo M."/>
            <person name="Matsuda M."/>
            <person name="Matzkin L."/>
            <person name="McAllister B."/>
            <person name="McBride C.S."/>
            <person name="McKernan B."/>
            <person name="McKernan K."/>
            <person name="Mendez-Lago M."/>
            <person name="Minx P."/>
            <person name="Mollenhauer M.U."/>
            <person name="Montooth K."/>
            <person name="Mount S.M."/>
            <person name="Mu X."/>
            <person name="Myers E."/>
            <person name="Negre B."/>
            <person name="Newfeld S."/>
            <person name="Nielsen R."/>
            <person name="Noor M.A."/>
            <person name="O'Grady P."/>
            <person name="Pachter L."/>
            <person name="Papaceit M."/>
            <person name="Parisi M.J."/>
            <person name="Parisi M."/>
            <person name="Parts L."/>
            <person name="Pedersen J.S."/>
            <person name="Pesole G."/>
            <person name="Phillippy A.M."/>
            <person name="Ponting C.P."/>
            <person name="Pop M."/>
            <person name="Porcelli D."/>
            <person name="Powell J.R."/>
            <person name="Prohaska S."/>
            <person name="Pruitt K."/>
            <person name="Puig M."/>
            <person name="Quesneville H."/>
            <person name="Ram K.R."/>
            <person name="Rand D."/>
            <person name="Rasmussen M.D."/>
            <person name="Reed L.K."/>
            <person name="Reenan R."/>
            <person name="Reily A."/>
            <person name="Remington K.A."/>
            <person name="Rieger T.T."/>
            <person name="Ritchie M.G."/>
            <person name="Robin C."/>
            <person name="Rogers Y.H."/>
            <person name="Rohde C."/>
            <person name="Rozas J."/>
            <person name="Rubenfield M.J."/>
            <person name="Ruiz A."/>
            <person name="Russo S."/>
            <person name="Salzberg S.L."/>
            <person name="Sanchez-Gracia A."/>
            <person name="Saranga D.J."/>
            <person name="Sato H."/>
            <person name="Schaeffer S.W."/>
            <person name="Schatz M.C."/>
            <person name="Schlenke T."/>
            <person name="Schwartz R."/>
            <person name="Segarra C."/>
            <person name="Singh R.S."/>
            <person name="Sirot L."/>
            <person name="Sirota M."/>
            <person name="Sisneros N.B."/>
            <person name="Smith C.D."/>
            <person name="Smith T.F."/>
            <person name="Spieth J."/>
            <person name="Stage D.E."/>
            <person name="Stark A."/>
            <person name="Stephan W."/>
            <person name="Strausberg R.L."/>
            <person name="Strempel S."/>
            <person name="Sturgill D."/>
            <person name="Sutton G."/>
            <person name="Sutton G.G."/>
            <person name="Tao W."/>
            <person name="Teichmann S."/>
            <person name="Tobari Y.N."/>
            <person name="Tomimura Y."/>
            <person name="Tsolas J.M."/>
            <person name="Valente V.L."/>
            <person name="Venter E."/>
            <person name="Venter J.C."/>
            <person name="Vicario S."/>
            <person name="Vieira F.G."/>
            <person name="Vilella A.J."/>
            <person name="Villasante A."/>
            <person name="Walenz B."/>
            <person name="Wang J."/>
            <person name="Wasserman M."/>
            <person name="Watts T."/>
            <person name="Wilson D."/>
            <person name="Wilson R.K."/>
            <person name="Wing R.A."/>
            <person name="Wolfner M.F."/>
            <person name="Wong A."/>
            <person name="Wong G.K."/>
            <person name="Wu C.I."/>
            <person name="Wu G."/>
            <person name="Yamamoto D."/>
            <person name="Yang H.P."/>
            <person name="Yang S.P."/>
            <person name="Yorke J.A."/>
            <person name="Yoshida K."/>
            <person name="Zdobnov E."/>
            <person name="Zhang P."/>
            <person name="Zhang Y."/>
            <person name="Zimin A.V."/>
            <person name="Baldwin J."/>
            <person name="Abdouelleil A."/>
            <person name="Abdulkadir J."/>
            <person name="Abebe A."/>
            <person name="Abera B."/>
            <person name="Abreu J."/>
            <person name="Acer S.C."/>
            <person name="Aftuck L."/>
            <person name="Alexander A."/>
            <person name="An P."/>
            <person name="Anderson E."/>
            <person name="Anderson S."/>
            <person name="Arachi H."/>
            <person name="Azer M."/>
            <person name="Bachantsang P."/>
            <person name="Barry A."/>
            <person name="Bayul T."/>
            <person name="Berlin A."/>
            <person name="Bessette D."/>
            <person name="Bloom T."/>
            <person name="Blye J."/>
            <person name="Boguslavskiy L."/>
            <person name="Bonnet C."/>
            <person name="Boukhgalter B."/>
            <person name="Bourzgui I."/>
            <person name="Brown A."/>
            <person name="Cahill P."/>
            <person name="Channer S."/>
            <person name="Cheshatsang Y."/>
            <person name="Chuda L."/>
            <person name="Citroen M."/>
            <person name="Collymore A."/>
            <person name="Cooke P."/>
            <person name="Costello M."/>
            <person name="D'Aco K."/>
            <person name="Daza R."/>
            <person name="De Haan G."/>
            <person name="DeGray S."/>
            <person name="DeMaso C."/>
            <person name="Dhargay N."/>
            <person name="Dooley K."/>
            <person name="Dooley E."/>
            <person name="Doricent M."/>
            <person name="Dorje P."/>
            <person name="Dorjee K."/>
            <person name="Dupes A."/>
            <person name="Elong R."/>
            <person name="Falk J."/>
            <person name="Farina A."/>
            <person name="Faro S."/>
            <person name="Ferguson D."/>
            <person name="Fisher S."/>
            <person name="Foley C.D."/>
            <person name="Franke A."/>
            <person name="Friedrich D."/>
            <person name="Gadbois L."/>
            <person name="Gearin G."/>
            <person name="Gearin C.R."/>
            <person name="Giannoukos G."/>
            <person name="Goode T."/>
            <person name="Graham J."/>
            <person name="Grandbois E."/>
            <person name="Grewal S."/>
            <person name="Gyaltsen K."/>
            <person name="Hafez N."/>
            <person name="Hagos B."/>
            <person name="Hall J."/>
            <person name="Henson C."/>
            <person name="Hollinger A."/>
            <person name="Honan T."/>
            <person name="Huard M.D."/>
            <person name="Hughes L."/>
            <person name="Hurhula B."/>
            <person name="Husby M.E."/>
            <person name="Kamat A."/>
            <person name="Kanga B."/>
            <person name="Kashin S."/>
            <person name="Khazanovich D."/>
            <person name="Kisner P."/>
            <person name="Lance K."/>
            <person name="Lara M."/>
            <person name="Lee W."/>
            <person name="Lennon N."/>
            <person name="Letendre F."/>
            <person name="LeVine R."/>
            <person name="Lipovsky A."/>
            <person name="Liu X."/>
            <person name="Liu J."/>
            <person name="Liu S."/>
            <person name="Lokyitsang T."/>
            <person name="Lokyitsang Y."/>
            <person name="Lubonja R."/>
            <person name="Lui A."/>
            <person name="MacDonald P."/>
            <person name="Magnisalis V."/>
            <person name="Maru K."/>
            <person name="Matthews C."/>
            <person name="McCusker W."/>
            <person name="McDonough S."/>
            <person name="Mehta T."/>
            <person name="Meldrim J."/>
            <person name="Meneus L."/>
            <person name="Mihai O."/>
            <person name="Mihalev A."/>
            <person name="Mihova T."/>
            <person name="Mittelman R."/>
            <person name="Mlenga V."/>
            <person name="Montmayeur A."/>
            <person name="Mulrain L."/>
            <person name="Navidi A."/>
            <person name="Naylor J."/>
            <person name="Negash T."/>
            <person name="Nguyen T."/>
            <person name="Nguyen N."/>
            <person name="Nicol R."/>
            <person name="Norbu C."/>
            <person name="Norbu N."/>
            <person name="Novod N."/>
            <person name="O'Neill B."/>
            <person name="Osman S."/>
            <person name="Markiewicz E."/>
            <person name="Oyono O.L."/>
            <person name="Patti C."/>
            <person name="Phunkhang P."/>
            <person name="Pierre F."/>
            <person name="Priest M."/>
            <person name="Raghuraman S."/>
            <person name="Rege F."/>
            <person name="Reyes R."/>
            <person name="Rise C."/>
            <person name="Rogov P."/>
            <person name="Ross K."/>
            <person name="Ryan E."/>
            <person name="Settipalli S."/>
            <person name="Shea T."/>
            <person name="Sherpa N."/>
            <person name="Shi L."/>
            <person name="Shih D."/>
            <person name="Sparrow T."/>
            <person name="Spaulding J."/>
            <person name="Stalker J."/>
            <person name="Stange-Thomann N."/>
            <person name="Stavropoulos S."/>
            <person name="Stone C."/>
            <person name="Strader C."/>
            <person name="Tesfaye S."/>
            <person name="Thomson T."/>
            <person name="Thoulutsang Y."/>
            <person name="Thoulutsang D."/>
            <person name="Topham K."/>
            <person name="Topping I."/>
            <person name="Tsamla T."/>
            <person name="Vassiliev H."/>
            <person name="Vo A."/>
            <person name="Wangchuk T."/>
            <person name="Wangdi T."/>
            <person name="Weiand M."/>
            <person name="Wilkinson J."/>
            <person name="Wilson A."/>
            <person name="Yadav S."/>
            <person name="Young G."/>
            <person name="Yu Q."/>
            <person name="Zembek L."/>
            <person name="Zhong D."/>
            <person name="Zimmer A."/>
            <person name="Zwirko Z."/>
            <person name="Jaffe D.B."/>
            <person name="Alvarez P."/>
            <person name="Brockman W."/>
            <person name="Butler J."/>
            <person name="Chin C."/>
            <person name="Gnerre S."/>
            <person name="Grabherr M."/>
            <person name="Kleber M."/>
            <person name="Mauceli E."/>
            <person name="MacCallum I."/>
        </authorList>
    </citation>
    <scope>NUCLEOTIDE SEQUENCE [LARGE SCALE GENOMIC DNA]</scope>
    <source>
        <strain evidence="2">white501</strain>
    </source>
</reference>
<proteinExistence type="predicted"/>